<reference evidence="1 2" key="1">
    <citation type="submission" date="2020-08" db="EMBL/GenBank/DDBJ databases">
        <title>Genomic Encyclopedia of Type Strains, Phase IV (KMG-IV): sequencing the most valuable type-strain genomes for metagenomic binning, comparative biology and taxonomic classification.</title>
        <authorList>
            <person name="Goeker M."/>
        </authorList>
    </citation>
    <scope>NUCLEOTIDE SEQUENCE [LARGE SCALE GENOMIC DNA]</scope>
    <source>
        <strain evidence="1 2">DSM 23562</strain>
    </source>
</reference>
<evidence type="ECO:0000313" key="2">
    <source>
        <dbReference type="Proteomes" id="UP000520814"/>
    </source>
</evidence>
<dbReference type="Proteomes" id="UP000520814">
    <property type="component" value="Unassembled WGS sequence"/>
</dbReference>
<comment type="caution">
    <text evidence="1">The sequence shown here is derived from an EMBL/GenBank/DDBJ whole genome shotgun (WGS) entry which is preliminary data.</text>
</comment>
<dbReference type="EMBL" id="JACHGW010000003">
    <property type="protein sequence ID" value="MBB6051429.1"/>
    <property type="molecule type" value="Genomic_DNA"/>
</dbReference>
<gene>
    <name evidence="1" type="ORF">HNQ39_003239</name>
</gene>
<sequence>MDALPDKYRSLSKTVLRFPNGVICRMSTILS</sequence>
<proteinExistence type="predicted"/>
<keyword evidence="2" id="KW-1185">Reference proteome</keyword>
<organism evidence="1 2">
    <name type="scientific">Armatimonas rosea</name>
    <dbReference type="NCBI Taxonomy" id="685828"/>
    <lineage>
        <taxon>Bacteria</taxon>
        <taxon>Bacillati</taxon>
        <taxon>Armatimonadota</taxon>
        <taxon>Armatimonadia</taxon>
        <taxon>Armatimonadales</taxon>
        <taxon>Armatimonadaceae</taxon>
        <taxon>Armatimonas</taxon>
    </lineage>
</organism>
<evidence type="ECO:0000313" key="1">
    <source>
        <dbReference type="EMBL" id="MBB6051429.1"/>
    </source>
</evidence>
<protein>
    <submittedName>
        <fullName evidence="1">Uncharacterized protein</fullName>
    </submittedName>
</protein>
<name>A0A7W9SSM5_ARMRO</name>
<accession>A0A7W9SSM5</accession>
<dbReference type="AlphaFoldDB" id="A0A7W9SSM5"/>